<dbReference type="InterPro" id="IPR038739">
    <property type="entry name" value="ARMC8/Vid28"/>
</dbReference>
<dbReference type="InterPro" id="IPR000225">
    <property type="entry name" value="Armadillo"/>
</dbReference>
<keyword evidence="7" id="KW-0472">Membrane</keyword>
<keyword evidence="3" id="KW-0963">Cytoplasm</keyword>
<dbReference type="GO" id="GO:0034657">
    <property type="term" value="C:GID complex"/>
    <property type="evidence" value="ECO:0007669"/>
    <property type="project" value="TreeGrafter"/>
</dbReference>
<comment type="subcellular location">
    <subcellularLocation>
        <location evidence="2">Cytoplasm</location>
    </subcellularLocation>
    <subcellularLocation>
        <location evidence="1">Nucleus</location>
    </subcellularLocation>
</comment>
<keyword evidence="7" id="KW-0812">Transmembrane</keyword>
<evidence type="ECO:0000256" key="7">
    <source>
        <dbReference type="SAM" id="Phobius"/>
    </source>
</evidence>
<keyword evidence="5" id="KW-0539">Nucleus</keyword>
<evidence type="ECO:0000256" key="5">
    <source>
        <dbReference type="ARBA" id="ARBA00023242"/>
    </source>
</evidence>
<reference evidence="8 9" key="1">
    <citation type="journal article" date="2018" name="Evol. Lett.">
        <title>Horizontal gene cluster transfer increased hallucinogenic mushroom diversity.</title>
        <authorList>
            <person name="Reynolds H.T."/>
            <person name="Vijayakumar V."/>
            <person name="Gluck-Thaler E."/>
            <person name="Korotkin H.B."/>
            <person name="Matheny P.B."/>
            <person name="Slot J.C."/>
        </authorList>
    </citation>
    <scope>NUCLEOTIDE SEQUENCE [LARGE SCALE GENOMIC DNA]</scope>
    <source>
        <strain evidence="8 9">2631</strain>
    </source>
</reference>
<evidence type="ECO:0000256" key="2">
    <source>
        <dbReference type="ARBA" id="ARBA00004496"/>
    </source>
</evidence>
<evidence type="ECO:0000256" key="3">
    <source>
        <dbReference type="ARBA" id="ARBA00022490"/>
    </source>
</evidence>
<feature type="transmembrane region" description="Helical" evidence="7">
    <location>
        <begin position="894"/>
        <end position="917"/>
    </location>
</feature>
<feature type="compositionally biased region" description="Low complexity" evidence="6">
    <location>
        <begin position="318"/>
        <end position="331"/>
    </location>
</feature>
<dbReference type="Gene3D" id="1.25.10.10">
    <property type="entry name" value="Leucine-rich Repeat Variant"/>
    <property type="match status" value="3"/>
</dbReference>
<dbReference type="AlphaFoldDB" id="A0A409WWI0"/>
<dbReference type="OrthoDB" id="5559898at2759"/>
<accession>A0A409WWI0</accession>
<dbReference type="GO" id="GO:0005737">
    <property type="term" value="C:cytoplasm"/>
    <property type="evidence" value="ECO:0007669"/>
    <property type="project" value="UniProtKB-SubCell"/>
</dbReference>
<feature type="transmembrane region" description="Helical" evidence="7">
    <location>
        <begin position="1001"/>
        <end position="1022"/>
    </location>
</feature>
<keyword evidence="4" id="KW-0677">Repeat</keyword>
<feature type="region of interest" description="Disordered" evidence="6">
    <location>
        <begin position="309"/>
        <end position="331"/>
    </location>
</feature>
<feature type="region of interest" description="Disordered" evidence="6">
    <location>
        <begin position="796"/>
        <end position="819"/>
    </location>
</feature>
<comment type="caution">
    <text evidence="8">The sequence shown here is derived from an EMBL/GenBank/DDBJ whole genome shotgun (WGS) entry which is preliminary data.</text>
</comment>
<feature type="transmembrane region" description="Helical" evidence="7">
    <location>
        <begin position="929"/>
        <end position="950"/>
    </location>
</feature>
<evidence type="ECO:0000256" key="4">
    <source>
        <dbReference type="ARBA" id="ARBA00022737"/>
    </source>
</evidence>
<feature type="transmembrane region" description="Helical" evidence="7">
    <location>
        <begin position="970"/>
        <end position="989"/>
    </location>
</feature>
<evidence type="ECO:0000313" key="8">
    <source>
        <dbReference type="EMBL" id="PPQ82816.1"/>
    </source>
</evidence>
<dbReference type="InterPro" id="IPR011989">
    <property type="entry name" value="ARM-like"/>
</dbReference>
<evidence type="ECO:0000256" key="1">
    <source>
        <dbReference type="ARBA" id="ARBA00004123"/>
    </source>
</evidence>
<feature type="compositionally biased region" description="Basic and acidic residues" evidence="6">
    <location>
        <begin position="536"/>
        <end position="548"/>
    </location>
</feature>
<sequence length="1145" mass="125445">MTIPALTITSLKKAKNSVIGNPLAKVQLVRDTHFISALIDCLNTPAVTEKASQDAVRIEAAHIIASLSYGSEEALGTLLRANAHHAFIYAISCFMPADSPALRSAFSRALRALAASTADIVGPSMWGLSPDKSLVRSEARQALDYLFQNETLDICLPLLLPPTSSLPSAYAVSTSIAQMLSTTVRSEAYRRAVTEWLPPAERQREIKSRRGWEKTALSANHTSPWAARQLLTLLGDHRREYDSKLVEACLSALAALAKENPIIATYLSKPPVDTPPLETILKFTKSRSVDVQLAACLCVTHILRASPPAPSSIPPPHSVTSPSSASASHSFVHTSTPHKLSLEEDCTRTVINVVNLMLASPTLTDPLGSSHQSQTKACYILHHLVSDNDILCHTAFDRGCLEQLGELIRSINPTDSDPVEWEEGEPESLASLREAALIALASLALCSDDIRRRITDELGLLPCISRALRAKRHTGTRYAACQCVRAMSRAVSVLRTSIVDSGLGMDVLRIVLGQELGDRYGGSSATPSVAGSTIGKGKEGSVKKSKDEDAMDLEEGSRDGLGEDRRVLGAALSAVCNIVNDFSPLRPIYLEEKLMPRLVYILRASEDPPLRLNALWAVKNLVRKTSTETKRDIMSYVGWPQFADFLSDADEDIQEQGFYTLRNLAENEEGIAMVFRELGPQVLEKIVAGLRSSCEDVVLQAAFAVANLANGAHDQQDMILRFPEMLTSLKSCLAESTSVIRRPAVSCILTLAQSNPRRRKEMMDAGIVGTLRQLCEWSGHSTHGYAHAHGPAIGVSLSPSGGGGGHWGGRSPLRSPPAHHAPVATTGVYGSWGGSGSMHHHHSHSLAHHVPASGRIQPYGHATYHSWASPMALEDDRDVIQRARTALEWLERGALSIGALVSTFLFGICTLQAYMYFVNFPEDRRTFKALVSFVWLFELAHCICVCHFVYVWTIVQYGNPMALAIRPPVTMPATVLLGAFIGPPVQIFFAERVRMVGEGRLIIPLACWLATGVMFGMEMFLYAKAFRAPTLYSFEVNCRWMIMTVLCLSATVDTLEAFSLFYYMNRLRSQSLRSTSSNIHSVMKLGMVPETNNEIVKLADVEELLPPWNWLDCLAEAITLEIVDKKSLRCPNSFYRKGVHMRLIG</sequence>
<dbReference type="GO" id="GO:0005634">
    <property type="term" value="C:nucleus"/>
    <property type="evidence" value="ECO:0007669"/>
    <property type="project" value="UniProtKB-SubCell"/>
</dbReference>
<evidence type="ECO:0000313" key="9">
    <source>
        <dbReference type="Proteomes" id="UP000283269"/>
    </source>
</evidence>
<dbReference type="SMART" id="SM00185">
    <property type="entry name" value="ARM"/>
    <property type="match status" value="7"/>
</dbReference>
<feature type="region of interest" description="Disordered" evidence="6">
    <location>
        <begin position="520"/>
        <end position="558"/>
    </location>
</feature>
<name>A0A409WWI0_PSICY</name>
<protein>
    <submittedName>
        <fullName evidence="8">Uncharacterized protein</fullName>
    </submittedName>
</protein>
<dbReference type="PANTHER" id="PTHR15651">
    <property type="entry name" value="ARMADILLO REPEAT-CONTAINING PROTEIN 8"/>
    <property type="match status" value="1"/>
</dbReference>
<dbReference type="SUPFAM" id="SSF48371">
    <property type="entry name" value="ARM repeat"/>
    <property type="match status" value="2"/>
</dbReference>
<keyword evidence="7" id="KW-1133">Transmembrane helix</keyword>
<dbReference type="InParanoid" id="A0A409WWI0"/>
<proteinExistence type="predicted"/>
<dbReference type="STRING" id="93625.A0A409WWI0"/>
<organism evidence="8 9">
    <name type="scientific">Psilocybe cyanescens</name>
    <dbReference type="NCBI Taxonomy" id="93625"/>
    <lineage>
        <taxon>Eukaryota</taxon>
        <taxon>Fungi</taxon>
        <taxon>Dikarya</taxon>
        <taxon>Basidiomycota</taxon>
        <taxon>Agaricomycotina</taxon>
        <taxon>Agaricomycetes</taxon>
        <taxon>Agaricomycetidae</taxon>
        <taxon>Agaricales</taxon>
        <taxon>Agaricineae</taxon>
        <taxon>Strophariaceae</taxon>
        <taxon>Psilocybe</taxon>
    </lineage>
</organism>
<dbReference type="PANTHER" id="PTHR15651:SF7">
    <property type="entry name" value="ARMADILLO REPEAT-CONTAINING PROTEIN 8"/>
    <property type="match status" value="1"/>
</dbReference>
<keyword evidence="9" id="KW-1185">Reference proteome</keyword>
<dbReference type="EMBL" id="NHYD01003093">
    <property type="protein sequence ID" value="PPQ82816.1"/>
    <property type="molecule type" value="Genomic_DNA"/>
</dbReference>
<gene>
    <name evidence="8" type="ORF">CVT25_009194</name>
</gene>
<dbReference type="GO" id="GO:0043161">
    <property type="term" value="P:proteasome-mediated ubiquitin-dependent protein catabolic process"/>
    <property type="evidence" value="ECO:0007669"/>
    <property type="project" value="TreeGrafter"/>
</dbReference>
<dbReference type="Proteomes" id="UP000283269">
    <property type="component" value="Unassembled WGS sequence"/>
</dbReference>
<evidence type="ECO:0000256" key="6">
    <source>
        <dbReference type="SAM" id="MobiDB-lite"/>
    </source>
</evidence>
<feature type="transmembrane region" description="Helical" evidence="7">
    <location>
        <begin position="1042"/>
        <end position="1063"/>
    </location>
</feature>
<dbReference type="InterPro" id="IPR016024">
    <property type="entry name" value="ARM-type_fold"/>
</dbReference>